<feature type="domain" description="HTH marR-type" evidence="4">
    <location>
        <begin position="9"/>
        <end position="159"/>
    </location>
</feature>
<name>A0A1S1YW80_FLAPC</name>
<dbReference type="PROSITE" id="PS01117">
    <property type="entry name" value="HTH_MARR_1"/>
    <property type="match status" value="1"/>
</dbReference>
<dbReference type="OrthoDB" id="1431064at2"/>
<comment type="caution">
    <text evidence="5">The sequence shown here is derived from an EMBL/GenBank/DDBJ whole genome shotgun (WGS) entry which is preliminary data.</text>
</comment>
<dbReference type="STRING" id="915059.NH26_02410"/>
<keyword evidence="2" id="KW-0238">DNA-binding</keyword>
<evidence type="ECO:0000259" key="4">
    <source>
        <dbReference type="PROSITE" id="PS50995"/>
    </source>
</evidence>
<dbReference type="GO" id="GO:0003700">
    <property type="term" value="F:DNA-binding transcription factor activity"/>
    <property type="evidence" value="ECO:0007669"/>
    <property type="project" value="InterPro"/>
</dbReference>
<evidence type="ECO:0000313" key="5">
    <source>
        <dbReference type="EMBL" id="OHX65278.1"/>
    </source>
</evidence>
<proteinExistence type="predicted"/>
<evidence type="ECO:0000256" key="2">
    <source>
        <dbReference type="ARBA" id="ARBA00023125"/>
    </source>
</evidence>
<keyword evidence="1" id="KW-0805">Transcription regulation</keyword>
<dbReference type="Gene3D" id="1.10.10.10">
    <property type="entry name" value="Winged helix-like DNA-binding domain superfamily/Winged helix DNA-binding domain"/>
    <property type="match status" value="1"/>
</dbReference>
<keyword evidence="6" id="KW-1185">Reference proteome</keyword>
<keyword evidence="3" id="KW-0804">Transcription</keyword>
<dbReference type="InterPro" id="IPR000835">
    <property type="entry name" value="HTH_MarR-typ"/>
</dbReference>
<dbReference type="GO" id="GO:0003677">
    <property type="term" value="F:DNA binding"/>
    <property type="evidence" value="ECO:0007669"/>
    <property type="project" value="UniProtKB-KW"/>
</dbReference>
<dbReference type="PANTHER" id="PTHR33164:SF57">
    <property type="entry name" value="MARR-FAMILY TRANSCRIPTIONAL REGULATOR"/>
    <property type="match status" value="1"/>
</dbReference>
<dbReference type="RefSeq" id="WP_044223808.1">
    <property type="nucleotide sequence ID" value="NZ_JRYR02000001.1"/>
</dbReference>
<gene>
    <name evidence="5" type="ORF">NH26_02410</name>
</gene>
<dbReference type="PROSITE" id="PS50995">
    <property type="entry name" value="HTH_MARR_2"/>
    <property type="match status" value="1"/>
</dbReference>
<organism evidence="5 6">
    <name type="scientific">Flammeovirga pacifica</name>
    <dbReference type="NCBI Taxonomy" id="915059"/>
    <lineage>
        <taxon>Bacteria</taxon>
        <taxon>Pseudomonadati</taxon>
        <taxon>Bacteroidota</taxon>
        <taxon>Cytophagia</taxon>
        <taxon>Cytophagales</taxon>
        <taxon>Flammeovirgaceae</taxon>
        <taxon>Flammeovirga</taxon>
    </lineage>
</organism>
<dbReference type="InterPro" id="IPR023187">
    <property type="entry name" value="Tscrpt_reg_MarR-type_CS"/>
</dbReference>
<dbReference type="Pfam" id="PF12802">
    <property type="entry name" value="MarR_2"/>
    <property type="match status" value="1"/>
</dbReference>
<dbReference type="GO" id="GO:0006950">
    <property type="term" value="P:response to stress"/>
    <property type="evidence" value="ECO:0007669"/>
    <property type="project" value="TreeGrafter"/>
</dbReference>
<dbReference type="InterPro" id="IPR039422">
    <property type="entry name" value="MarR/SlyA-like"/>
</dbReference>
<dbReference type="AlphaFoldDB" id="A0A1S1YW80"/>
<dbReference type="Proteomes" id="UP000179797">
    <property type="component" value="Unassembled WGS sequence"/>
</dbReference>
<dbReference type="InterPro" id="IPR036390">
    <property type="entry name" value="WH_DNA-bd_sf"/>
</dbReference>
<dbReference type="SUPFAM" id="SSF46785">
    <property type="entry name" value="Winged helix' DNA-binding domain"/>
    <property type="match status" value="1"/>
</dbReference>
<reference evidence="5 6" key="1">
    <citation type="journal article" date="2012" name="Int. J. Syst. Evol. Microbiol.">
        <title>Flammeovirga pacifica sp. nov., isolated from deep-sea sediment.</title>
        <authorList>
            <person name="Xu H."/>
            <person name="Fu Y."/>
            <person name="Yang N."/>
            <person name="Ding Z."/>
            <person name="Lai Q."/>
            <person name="Zeng R."/>
        </authorList>
    </citation>
    <scope>NUCLEOTIDE SEQUENCE [LARGE SCALE GENOMIC DNA]</scope>
    <source>
        <strain evidence="6">DSM 24597 / LMG 26175 / WPAGA1</strain>
    </source>
</reference>
<sequence>MDYYQSAGSLVLGSRLKRISDKFLLEVGKVYQQRNIDFDPSWFPFFFLLDQNKTLSLREISNQLNVSHSAVSQLATALIKKELLEMNRCETDGRRRIIQLTEKGEALLSQSKPIWKALQDTMIEMTNKGDSQLLKELSDLENYLKEEKLSDRVLKKIEL</sequence>
<evidence type="ECO:0000256" key="1">
    <source>
        <dbReference type="ARBA" id="ARBA00023015"/>
    </source>
</evidence>
<accession>A0A1S1YW80</accession>
<dbReference type="SMART" id="SM00347">
    <property type="entry name" value="HTH_MARR"/>
    <property type="match status" value="1"/>
</dbReference>
<dbReference type="EMBL" id="JRYR02000001">
    <property type="protein sequence ID" value="OHX65278.1"/>
    <property type="molecule type" value="Genomic_DNA"/>
</dbReference>
<evidence type="ECO:0000313" key="6">
    <source>
        <dbReference type="Proteomes" id="UP000179797"/>
    </source>
</evidence>
<dbReference type="InterPro" id="IPR036388">
    <property type="entry name" value="WH-like_DNA-bd_sf"/>
</dbReference>
<protein>
    <recommendedName>
        <fullName evidence="4">HTH marR-type domain-containing protein</fullName>
    </recommendedName>
</protein>
<dbReference type="PANTHER" id="PTHR33164">
    <property type="entry name" value="TRANSCRIPTIONAL REGULATOR, MARR FAMILY"/>
    <property type="match status" value="1"/>
</dbReference>
<evidence type="ECO:0000256" key="3">
    <source>
        <dbReference type="ARBA" id="ARBA00023163"/>
    </source>
</evidence>